<dbReference type="EMBL" id="CM009752">
    <property type="protein sequence ID" value="PUZ60446.1"/>
    <property type="molecule type" value="Genomic_DNA"/>
</dbReference>
<dbReference type="AlphaFoldDB" id="A0A2T7DXY3"/>
<dbReference type="PANTHER" id="PTHR35218:SF10">
    <property type="entry name" value="ENDONUCLEASE_EXONUCLEASE_PHOSPHATASE DOMAIN-CONTAINING PROTEIN"/>
    <property type="match status" value="1"/>
</dbReference>
<accession>A0A2T7DXY3</accession>
<feature type="domain" description="Endonuclease/exonuclease/phosphatase" evidence="1">
    <location>
        <begin position="5"/>
        <end position="152"/>
    </location>
</feature>
<dbReference type="PANTHER" id="PTHR35218">
    <property type="entry name" value="RNASE H DOMAIN-CONTAINING PROTEIN"/>
    <property type="match status" value="1"/>
</dbReference>
<dbReference type="Pfam" id="PF03372">
    <property type="entry name" value="Exo_endo_phos"/>
    <property type="match status" value="1"/>
</dbReference>
<reference evidence="2 3" key="1">
    <citation type="submission" date="2018-04" db="EMBL/GenBank/DDBJ databases">
        <title>WGS assembly of Panicum hallii var. hallii HAL2.</title>
        <authorList>
            <person name="Lovell J."/>
            <person name="Jenkins J."/>
            <person name="Lowry D."/>
            <person name="Mamidi S."/>
            <person name="Sreedasyam A."/>
            <person name="Weng X."/>
            <person name="Barry K."/>
            <person name="Bonette J."/>
            <person name="Campitelli B."/>
            <person name="Daum C."/>
            <person name="Gordon S."/>
            <person name="Gould B."/>
            <person name="Lipzen A."/>
            <person name="MacQueen A."/>
            <person name="Palacio-Mejia J."/>
            <person name="Plott C."/>
            <person name="Shakirov E."/>
            <person name="Shu S."/>
            <person name="Yoshinaga Y."/>
            <person name="Zane M."/>
            <person name="Rokhsar D."/>
            <person name="Grimwood J."/>
            <person name="Schmutz J."/>
            <person name="Juenger T."/>
        </authorList>
    </citation>
    <scope>NUCLEOTIDE SEQUENCE [LARGE SCALE GENOMIC DNA]</scope>
    <source>
        <strain evidence="3">cv. HAL2</strain>
    </source>
</reference>
<dbReference type="STRING" id="1504633.A0A2T7DXY3"/>
<name>A0A2T7DXY3_9POAL</name>
<dbReference type="Proteomes" id="UP000244336">
    <property type="component" value="Chromosome 4"/>
</dbReference>
<proteinExistence type="predicted"/>
<sequence length="352" mass="40758">MKLTTWNCQGLGNRSTVRGLLGFQKAEEADVLFLSETKLDECRMQHFWWILGVTNMLVQDCDGQGGGGGIAVLWTRGVDVTLHNMLKYHIDMDIREANGVCWRFTGLYEEPQHDMKFKMWYTMRALICQPTEPWLMAGDFNEILFAYEKEGGRPKCQRDMDQFRMALEDCELHDQFEGDIFMWRNNCHDASGYIRGRLDRGVARTRNPRHSDYRSVIVTTDAGGGRSRCSGCQKLFRFEAAWLEEEKGDMAVHDALKVVAGGLGRWSRNILRDLEKRIKFLKELEICRRSVISPEKVAREGVLRYKLERVEEQVDLYRRQWVHVKWLEKGDKNTSFSMQLVLKGGGTIILGD</sequence>
<protein>
    <recommendedName>
        <fullName evidence="1">Endonuclease/exonuclease/phosphatase domain-containing protein</fullName>
    </recommendedName>
</protein>
<organism evidence="2 3">
    <name type="scientific">Panicum hallii var. hallii</name>
    <dbReference type="NCBI Taxonomy" id="1504633"/>
    <lineage>
        <taxon>Eukaryota</taxon>
        <taxon>Viridiplantae</taxon>
        <taxon>Streptophyta</taxon>
        <taxon>Embryophyta</taxon>
        <taxon>Tracheophyta</taxon>
        <taxon>Spermatophyta</taxon>
        <taxon>Magnoliopsida</taxon>
        <taxon>Liliopsida</taxon>
        <taxon>Poales</taxon>
        <taxon>Poaceae</taxon>
        <taxon>PACMAD clade</taxon>
        <taxon>Panicoideae</taxon>
        <taxon>Panicodae</taxon>
        <taxon>Paniceae</taxon>
        <taxon>Panicinae</taxon>
        <taxon>Panicum</taxon>
        <taxon>Panicum sect. Panicum</taxon>
    </lineage>
</organism>
<dbReference type="OrthoDB" id="688652at2759"/>
<dbReference type="SUPFAM" id="SSF56219">
    <property type="entry name" value="DNase I-like"/>
    <property type="match status" value="1"/>
</dbReference>
<evidence type="ECO:0000313" key="3">
    <source>
        <dbReference type="Proteomes" id="UP000244336"/>
    </source>
</evidence>
<evidence type="ECO:0000313" key="2">
    <source>
        <dbReference type="EMBL" id="PUZ60446.1"/>
    </source>
</evidence>
<gene>
    <name evidence="2" type="ORF">GQ55_4G127800</name>
</gene>
<keyword evidence="3" id="KW-1185">Reference proteome</keyword>
<dbReference type="Gene3D" id="3.60.10.10">
    <property type="entry name" value="Endonuclease/exonuclease/phosphatase"/>
    <property type="match status" value="1"/>
</dbReference>
<dbReference type="Gramene" id="PUZ60446">
    <property type="protein sequence ID" value="PUZ60446"/>
    <property type="gene ID" value="GQ55_4G127800"/>
</dbReference>
<evidence type="ECO:0000259" key="1">
    <source>
        <dbReference type="Pfam" id="PF03372"/>
    </source>
</evidence>
<dbReference type="InterPro" id="IPR005135">
    <property type="entry name" value="Endo/exonuclease/phosphatase"/>
</dbReference>
<dbReference type="GO" id="GO:0003824">
    <property type="term" value="F:catalytic activity"/>
    <property type="evidence" value="ECO:0007669"/>
    <property type="project" value="InterPro"/>
</dbReference>
<dbReference type="InterPro" id="IPR036691">
    <property type="entry name" value="Endo/exonu/phosph_ase_sf"/>
</dbReference>